<dbReference type="Pfam" id="PF00200">
    <property type="entry name" value="Disintegrin"/>
    <property type="match status" value="1"/>
</dbReference>
<dbReference type="Ensembl" id="ENSHCOT00000027306.1">
    <property type="protein sequence ID" value="ENSHCOP00000013437.1"/>
    <property type="gene ID" value="ENSHCOG00000016655.1"/>
</dbReference>
<evidence type="ECO:0000313" key="3">
    <source>
        <dbReference type="Ensembl" id="ENSHCOP00000013437.1"/>
    </source>
</evidence>
<dbReference type="SUPFAM" id="SSF57552">
    <property type="entry name" value="Blood coagulation inhibitor (disintegrin)"/>
    <property type="match status" value="1"/>
</dbReference>
<reference evidence="3" key="1">
    <citation type="submission" date="2025-08" db="UniProtKB">
        <authorList>
            <consortium name="Ensembl"/>
        </authorList>
    </citation>
    <scope>IDENTIFICATION</scope>
</reference>
<evidence type="ECO:0000256" key="1">
    <source>
        <dbReference type="PROSITE-ProRule" id="PRU00068"/>
    </source>
</evidence>
<evidence type="ECO:0000313" key="4">
    <source>
        <dbReference type="Proteomes" id="UP000264820"/>
    </source>
</evidence>
<dbReference type="GeneTree" id="ENSGT00940000155495"/>
<feature type="domain" description="Disintegrin" evidence="2">
    <location>
        <begin position="10"/>
        <end position="63"/>
    </location>
</feature>
<name>A0A3Q2YJ44_HIPCM</name>
<evidence type="ECO:0000259" key="2">
    <source>
        <dbReference type="PROSITE" id="PS50214"/>
    </source>
</evidence>
<dbReference type="PANTHER" id="PTHR11905">
    <property type="entry name" value="ADAM A DISINTEGRIN AND METALLOPROTEASE DOMAIN"/>
    <property type="match status" value="1"/>
</dbReference>
<dbReference type="SMART" id="SM00050">
    <property type="entry name" value="DISIN"/>
    <property type="match status" value="1"/>
</dbReference>
<sequence>MPEVKVLYGGQKCGNGYVEEGEECDCGEPEECANPCCNATTCTLKGDAVCAHGQCCHDCQVRRPVVHPMCSKHCPKGPSLHVSIHFWCTIMLKSHLRKCCSNHFKIH</sequence>
<keyword evidence="4" id="KW-1185">Reference proteome</keyword>
<dbReference type="PROSITE" id="PS50214">
    <property type="entry name" value="DISINTEGRIN_2"/>
    <property type="match status" value="1"/>
</dbReference>
<accession>A0A3Q2YJ44</accession>
<dbReference type="STRING" id="109280.ENSHCOP00000013437"/>
<dbReference type="PANTHER" id="PTHR11905:SF112">
    <property type="entry name" value="DISINTEGRIN AND METALLOPROTEINASE DOMAIN-CONTAINING PROTEIN 12"/>
    <property type="match status" value="1"/>
</dbReference>
<dbReference type="InterPro" id="IPR036436">
    <property type="entry name" value="Disintegrin_dom_sf"/>
</dbReference>
<reference evidence="3" key="2">
    <citation type="submission" date="2025-09" db="UniProtKB">
        <authorList>
            <consortium name="Ensembl"/>
        </authorList>
    </citation>
    <scope>IDENTIFICATION</scope>
</reference>
<organism evidence="3 4">
    <name type="scientific">Hippocampus comes</name>
    <name type="common">Tiger tail seahorse</name>
    <dbReference type="NCBI Taxonomy" id="109280"/>
    <lineage>
        <taxon>Eukaryota</taxon>
        <taxon>Metazoa</taxon>
        <taxon>Chordata</taxon>
        <taxon>Craniata</taxon>
        <taxon>Vertebrata</taxon>
        <taxon>Euteleostomi</taxon>
        <taxon>Actinopterygii</taxon>
        <taxon>Neopterygii</taxon>
        <taxon>Teleostei</taxon>
        <taxon>Neoteleostei</taxon>
        <taxon>Acanthomorphata</taxon>
        <taxon>Syngnathiaria</taxon>
        <taxon>Syngnathiformes</taxon>
        <taxon>Syngnathoidei</taxon>
        <taxon>Syngnathidae</taxon>
        <taxon>Hippocampus</taxon>
    </lineage>
</organism>
<comment type="caution">
    <text evidence="1">Lacks conserved residue(s) required for the propagation of feature annotation.</text>
</comment>
<dbReference type="Proteomes" id="UP000264820">
    <property type="component" value="Unplaced"/>
</dbReference>
<protein>
    <recommendedName>
        <fullName evidence="2">Disintegrin domain-containing protein</fullName>
    </recommendedName>
</protein>
<dbReference type="InterPro" id="IPR001762">
    <property type="entry name" value="Disintegrin_dom"/>
</dbReference>
<proteinExistence type="predicted"/>
<dbReference type="AlphaFoldDB" id="A0A3Q2YJ44"/>
<dbReference type="Gene3D" id="4.10.70.10">
    <property type="entry name" value="Disintegrin domain"/>
    <property type="match status" value="1"/>
</dbReference>